<keyword evidence="7" id="KW-1185">Reference proteome</keyword>
<comment type="similarity">
    <text evidence="1 3 4">Belongs to the glutamine synthetase family.</text>
</comment>
<evidence type="ECO:0000256" key="4">
    <source>
        <dbReference type="RuleBase" id="RU000384"/>
    </source>
</evidence>
<evidence type="ECO:0000313" key="6">
    <source>
        <dbReference type="EMBL" id="SET65932.1"/>
    </source>
</evidence>
<dbReference type="EMBL" id="FOHU01000018">
    <property type="protein sequence ID" value="SET65932.1"/>
    <property type="molecule type" value="Genomic_DNA"/>
</dbReference>
<evidence type="ECO:0000256" key="2">
    <source>
        <dbReference type="ARBA" id="ARBA00012937"/>
    </source>
</evidence>
<dbReference type="PROSITE" id="PS51987">
    <property type="entry name" value="GS_CATALYTIC"/>
    <property type="match status" value="1"/>
</dbReference>
<dbReference type="GO" id="GO:0016020">
    <property type="term" value="C:membrane"/>
    <property type="evidence" value="ECO:0007669"/>
    <property type="project" value="TreeGrafter"/>
</dbReference>
<dbReference type="EC" id="6.3.1.2" evidence="2"/>
<sequence length="653" mass="74800">MHEKLEGLIAQPMIYSLPNWTHNREALTAILKAHPNIQFVSVVAIDLGGNDTDEKIPVSLFLEDMEEFLTVGVQTDGSSVMLQGIATLNNAKVDLIPDENVNWIVDYNYDHFHDESGLPIGTLRMPAFIEHDGKRVDSRSVLKRTVEYFTKETKRLLVEYPHILEELNIPSYEDIEEVTLTTATELEFWVKTPEDYADEEKLSTSQMLKEQYWKRTKGNVRTALEETIILMEKYGFVPEMGHKEVGGVTARIGVTGKLNHVMEQLEIDWKYSTALQCADNELFVRELIEEIFERHGLEVTFLAKPIEGVAGSGKHAHLGASIKLKSGKYVNLFAPKDMKKDYMNSIGWGALMGLLKNYEVVNPFLTSTNDAFNRLKPGFEAPVCIVASVGHTTETPSRNRTVLVGLVRDVHKPLATRLELRSPNPTSNTYLTIAASYQTMLDGMKAAVENKMDSKSLEIEFSKKAGEDKFYLEKDRAYRSEEDVFEDYSEEKRNKMFGRPPATVWENLKGFMNYPDKIKRLFEGEVFSDTIVNSYTISILDKWVMELIGRIIVDNMELVRNCKKLHGVDNVTDLDVVNWEKINAMRNYLMKDSLETKSLFTQIREAVETENYDLVSKLQLEMSEKITLLKQLYTIYRRNLLIEENGHHDNYKL</sequence>
<dbReference type="Pfam" id="PF00120">
    <property type="entry name" value="Gln-synt_C"/>
    <property type="match status" value="1"/>
</dbReference>
<dbReference type="Proteomes" id="UP000199568">
    <property type="component" value="Unassembled WGS sequence"/>
</dbReference>
<dbReference type="STRING" id="426128.SAMN05660297_03063"/>
<dbReference type="GO" id="GO:0019740">
    <property type="term" value="P:nitrogen utilization"/>
    <property type="evidence" value="ECO:0007669"/>
    <property type="project" value="TreeGrafter"/>
</dbReference>
<dbReference type="GO" id="GO:0004356">
    <property type="term" value="F:glutamine synthetase activity"/>
    <property type="evidence" value="ECO:0007669"/>
    <property type="project" value="UniProtKB-EC"/>
</dbReference>
<dbReference type="SUPFAM" id="SSF55931">
    <property type="entry name" value="Glutamine synthetase/guanido kinase"/>
    <property type="match status" value="1"/>
</dbReference>
<dbReference type="AlphaFoldDB" id="A0A1I0G5L2"/>
<proteinExistence type="inferred from homology"/>
<reference evidence="6 7" key="1">
    <citation type="submission" date="2016-10" db="EMBL/GenBank/DDBJ databases">
        <authorList>
            <person name="de Groot N.N."/>
        </authorList>
    </citation>
    <scope>NUCLEOTIDE SEQUENCE [LARGE SCALE GENOMIC DNA]</scope>
    <source>
        <strain evidence="6 7">DSM 18979</strain>
    </source>
</reference>
<name>A0A1I0G5L2_9FIRM</name>
<evidence type="ECO:0000256" key="1">
    <source>
        <dbReference type="ARBA" id="ARBA00009897"/>
    </source>
</evidence>
<accession>A0A1I0G5L2</accession>
<dbReference type="InterPro" id="IPR014746">
    <property type="entry name" value="Gln_synth/guanido_kin_cat_dom"/>
</dbReference>
<dbReference type="RefSeq" id="WP_090446065.1">
    <property type="nucleotide sequence ID" value="NZ_FOHU01000018.1"/>
</dbReference>
<dbReference type="SMART" id="SM01230">
    <property type="entry name" value="Gln-synt_C"/>
    <property type="match status" value="1"/>
</dbReference>
<dbReference type="Gene3D" id="3.30.590.10">
    <property type="entry name" value="Glutamine synthetase/guanido kinase, catalytic domain"/>
    <property type="match status" value="1"/>
</dbReference>
<dbReference type="PANTHER" id="PTHR43407">
    <property type="entry name" value="GLUTAMINE SYNTHETASE"/>
    <property type="match status" value="1"/>
</dbReference>
<evidence type="ECO:0000313" key="7">
    <source>
        <dbReference type="Proteomes" id="UP000199568"/>
    </source>
</evidence>
<organism evidence="6 7">
    <name type="scientific">Natronincola peptidivorans</name>
    <dbReference type="NCBI Taxonomy" id="426128"/>
    <lineage>
        <taxon>Bacteria</taxon>
        <taxon>Bacillati</taxon>
        <taxon>Bacillota</taxon>
        <taxon>Clostridia</taxon>
        <taxon>Peptostreptococcales</taxon>
        <taxon>Natronincolaceae</taxon>
        <taxon>Natronincola</taxon>
    </lineage>
</organism>
<dbReference type="PANTHER" id="PTHR43407:SF1">
    <property type="entry name" value="LENGSIN"/>
    <property type="match status" value="1"/>
</dbReference>
<dbReference type="OrthoDB" id="9807095at2"/>
<dbReference type="GO" id="GO:0005737">
    <property type="term" value="C:cytoplasm"/>
    <property type="evidence" value="ECO:0007669"/>
    <property type="project" value="TreeGrafter"/>
</dbReference>
<protein>
    <recommendedName>
        <fullName evidence="2">glutamine synthetase</fullName>
        <ecNumber evidence="2">6.3.1.2</ecNumber>
    </recommendedName>
</protein>
<evidence type="ECO:0000259" key="5">
    <source>
        <dbReference type="PROSITE" id="PS51987"/>
    </source>
</evidence>
<feature type="domain" description="GS catalytic" evidence="5">
    <location>
        <begin position="138"/>
        <end position="562"/>
    </location>
</feature>
<dbReference type="GO" id="GO:0006542">
    <property type="term" value="P:glutamine biosynthetic process"/>
    <property type="evidence" value="ECO:0007669"/>
    <property type="project" value="TreeGrafter"/>
</dbReference>
<evidence type="ECO:0000256" key="3">
    <source>
        <dbReference type="PROSITE-ProRule" id="PRU01331"/>
    </source>
</evidence>
<dbReference type="InterPro" id="IPR008146">
    <property type="entry name" value="Gln_synth_cat_dom"/>
</dbReference>
<gene>
    <name evidence="6" type="ORF">SAMN05660297_03063</name>
</gene>